<comment type="caution">
    <text evidence="16">The sequence shown here is derived from an EMBL/GenBank/DDBJ whole genome shotgun (WGS) entry which is preliminary data.</text>
</comment>
<evidence type="ECO:0000256" key="13">
    <source>
        <dbReference type="PROSITE-ProRule" id="PRU00409"/>
    </source>
</evidence>
<keyword evidence="8 13" id="KW-0547">Nucleotide-binding</keyword>
<evidence type="ECO:0000256" key="10">
    <source>
        <dbReference type="ARBA" id="ARBA00031353"/>
    </source>
</evidence>
<dbReference type="GO" id="GO:0071161">
    <property type="term" value="F:cyanophycin synthetase activity (L-arginine-adding)"/>
    <property type="evidence" value="ECO:0007669"/>
    <property type="project" value="UniProtKB-EC"/>
</dbReference>
<dbReference type="InterPro" id="IPR011761">
    <property type="entry name" value="ATP-grasp"/>
</dbReference>
<evidence type="ECO:0000256" key="9">
    <source>
        <dbReference type="ARBA" id="ARBA00022840"/>
    </source>
</evidence>
<feature type="region of interest" description="Disordered" evidence="14">
    <location>
        <begin position="920"/>
        <end position="941"/>
    </location>
</feature>
<evidence type="ECO:0000259" key="15">
    <source>
        <dbReference type="PROSITE" id="PS50975"/>
    </source>
</evidence>
<dbReference type="Gene3D" id="3.90.190.20">
    <property type="entry name" value="Mur ligase, C-terminal domain"/>
    <property type="match status" value="1"/>
</dbReference>
<evidence type="ECO:0000256" key="12">
    <source>
        <dbReference type="ARBA" id="ARBA00048425"/>
    </source>
</evidence>
<comment type="subunit">
    <text evidence="3">Homodimer.</text>
</comment>
<dbReference type="InterPro" id="IPR018109">
    <property type="entry name" value="Folylpolyglutamate_synth_CS"/>
</dbReference>
<dbReference type="GO" id="GO:0071160">
    <property type="term" value="F:cyanophycin synthetase activity (L-aspartate-adding)"/>
    <property type="evidence" value="ECO:0007669"/>
    <property type="project" value="UniProtKB-EC"/>
</dbReference>
<comment type="catalytic activity">
    <reaction evidence="12">
        <text>[L-4-(L-arginin-2-N-yl)aspartate](n) + L-aspartate + ATP = [L-4-(L-arginin-2-N-yl)aspartate](n)-L-aspartate + ADP + phosphate + H(+)</text>
        <dbReference type="Rhea" id="RHEA:13277"/>
        <dbReference type="Rhea" id="RHEA-COMP:13728"/>
        <dbReference type="Rhea" id="RHEA-COMP:13733"/>
        <dbReference type="ChEBI" id="CHEBI:15378"/>
        <dbReference type="ChEBI" id="CHEBI:29991"/>
        <dbReference type="ChEBI" id="CHEBI:30616"/>
        <dbReference type="ChEBI" id="CHEBI:43474"/>
        <dbReference type="ChEBI" id="CHEBI:137986"/>
        <dbReference type="ChEBI" id="CHEBI:137990"/>
        <dbReference type="ChEBI" id="CHEBI:456216"/>
        <dbReference type="EC" id="6.3.2.29"/>
    </reaction>
</comment>
<dbReference type="GO" id="GO:0004326">
    <property type="term" value="F:tetrahydrofolylpolyglutamate synthase activity"/>
    <property type="evidence" value="ECO:0007669"/>
    <property type="project" value="InterPro"/>
</dbReference>
<dbReference type="Gene3D" id="3.30.470.20">
    <property type="entry name" value="ATP-grasp fold, B domain"/>
    <property type="match status" value="2"/>
</dbReference>
<dbReference type="Proteomes" id="UP000552709">
    <property type="component" value="Unassembled WGS sequence"/>
</dbReference>
<evidence type="ECO:0000256" key="3">
    <source>
        <dbReference type="ARBA" id="ARBA00011738"/>
    </source>
</evidence>
<dbReference type="InterPro" id="IPR013221">
    <property type="entry name" value="Mur_ligase_cen"/>
</dbReference>
<dbReference type="InterPro" id="IPR036615">
    <property type="entry name" value="Mur_ligase_C_dom_sf"/>
</dbReference>
<evidence type="ECO:0000256" key="1">
    <source>
        <dbReference type="ARBA" id="ARBA00003184"/>
    </source>
</evidence>
<dbReference type="SUPFAM" id="SSF53244">
    <property type="entry name" value="MurD-like peptide ligases, peptide-binding domain"/>
    <property type="match status" value="1"/>
</dbReference>
<dbReference type="PROSITE" id="PS01011">
    <property type="entry name" value="FOLYLPOLYGLU_SYNT_1"/>
    <property type="match status" value="1"/>
</dbReference>
<evidence type="ECO:0000313" key="17">
    <source>
        <dbReference type="Proteomes" id="UP000552709"/>
    </source>
</evidence>
<comment type="similarity">
    <text evidence="2">In the C-terminal section; belongs to the MurCDEF family.</text>
</comment>
<dbReference type="AlphaFoldDB" id="A0A7W8JTX4"/>
<evidence type="ECO:0000256" key="14">
    <source>
        <dbReference type="SAM" id="MobiDB-lite"/>
    </source>
</evidence>
<feature type="domain" description="ATP-grasp" evidence="15">
    <location>
        <begin position="262"/>
        <end position="515"/>
    </location>
</feature>
<proteinExistence type="inferred from homology"/>
<dbReference type="PANTHER" id="PTHR23135">
    <property type="entry name" value="MUR LIGASE FAMILY MEMBER"/>
    <property type="match status" value="1"/>
</dbReference>
<keyword evidence="9 13" id="KW-0067">ATP-binding</keyword>
<dbReference type="InterPro" id="IPR011810">
    <property type="entry name" value="Cya_phycin_syn"/>
</dbReference>
<feature type="compositionally biased region" description="Polar residues" evidence="14">
    <location>
        <begin position="932"/>
        <end position="941"/>
    </location>
</feature>
<dbReference type="EC" id="6.3.2.30" evidence="4"/>
<dbReference type="GO" id="GO:0046872">
    <property type="term" value="F:metal ion binding"/>
    <property type="evidence" value="ECO:0007669"/>
    <property type="project" value="InterPro"/>
</dbReference>
<comment type="catalytic activity">
    <reaction evidence="11">
        <text>[L-4-(L-arginin-2-N-yl)aspartate](n)-L-aspartate + L-arginine + ATP = [L-4-(L-arginin-2-N-yl)aspartate](n+1) + ADP + phosphate + H(+)</text>
        <dbReference type="Rhea" id="RHEA:23888"/>
        <dbReference type="Rhea" id="RHEA-COMP:13732"/>
        <dbReference type="Rhea" id="RHEA-COMP:13733"/>
        <dbReference type="ChEBI" id="CHEBI:15378"/>
        <dbReference type="ChEBI" id="CHEBI:30616"/>
        <dbReference type="ChEBI" id="CHEBI:32682"/>
        <dbReference type="ChEBI" id="CHEBI:43474"/>
        <dbReference type="ChEBI" id="CHEBI:137986"/>
        <dbReference type="ChEBI" id="CHEBI:137990"/>
        <dbReference type="ChEBI" id="CHEBI:456216"/>
        <dbReference type="EC" id="6.3.2.30"/>
    </reaction>
</comment>
<comment type="function">
    <text evidence="1">Catalyzes the ATP-dependent polymerization of arginine and aspartate to multi-L-arginyl-poly-L-aspartic acid (cyanophycin; a water-insoluble reserve polymer).</text>
</comment>
<dbReference type="NCBIfam" id="TIGR02068">
    <property type="entry name" value="cya_phycin_syn"/>
    <property type="match status" value="1"/>
</dbReference>
<keyword evidence="7 16" id="KW-0436">Ligase</keyword>
<evidence type="ECO:0000256" key="4">
    <source>
        <dbReference type="ARBA" id="ARBA00012968"/>
    </source>
</evidence>
<dbReference type="EMBL" id="JACHFL010000004">
    <property type="protein sequence ID" value="MBB5363109.1"/>
    <property type="molecule type" value="Genomic_DNA"/>
</dbReference>
<evidence type="ECO:0000256" key="2">
    <source>
        <dbReference type="ARBA" id="ARBA00009060"/>
    </source>
</evidence>
<gene>
    <name evidence="16" type="ORF">HNQ08_002207</name>
</gene>
<sequence length="941" mass="101661">MTGHQSTRGGSSASQGTFSQLRVLEKQIYRGPNVYGYEPMIRFQLDLGALEEYPSNKLPGFTARLLELLPSLQSHGCCYREPGGFVRRLIDGTWLGHVSEHVALELQSLAGSRVTYGKTRSVRGQPGVYNVLYSYRDERVGLIAGGVALRLVNSLLPQELQGVEGLAQLLPEGSSRIDPAAPFDFAVELDELRRLTKRYTLGPTTQSLVAEAERRGIPSRRLDDQSLVQLGYGKYQQQIRASITSKTPHIATMTASDKALTKQLLDRAGLPVPQGEVVQSAAEAVRAARRLRSPVVTKPLDGNHGRGVSLNLVTDEQVSQGFEEARQHSRTVVVEQYYPGNDHRVLVVNGELVAVAERVPAHVVGDGTRTVKALVEEINQDPRRGNGHENVMTRIVITDHVLEILARSGHTPDSVPASGEVVFLRDTANISTGGTAIDRTDVIHPENATVARRAAQVIGLDVAGIDLISPDISQSVHQTGGGIVEVNAAPGFRMHLQPSEGQPRNVAAPVLSMLFPRGTPCRMPIISITGTNGKTTTSRMVAHILRHAGKLVGLTTSNGIYINGEQILSGDTTGPKSAKVVLSDPNVEVAVLETARGGILREGLGFERCDVGVVLNIQPDHLGLKGIETMEDLAWVKSLIVEVVTENGTSVLNADDPLTLKMRKKARGKLTLFSMRGGGECSPELQQHIDQGGTAVVREPTALGDELVLYQDGQRQPIMRARDIPATMGSFAQVNVQNALAAIAVAVAQGLDHSVIRAALGSFSTSFEQTPGRLNLYDGHPFRALLDYAHNPSGLAHLRDLVAHLRPPRGRVIGVMGVAGDRRDEDIRQMGGIAAEMYDELVAREDELRRGRPVGEGARLLTEGALAGGLAPERITTILTEREAVEHGLRMAQPGDLVIFLATEVEGTWQQIRDFDSSSLLSSLPAEDPDPQSDQQGAYHD</sequence>
<evidence type="ECO:0000256" key="6">
    <source>
        <dbReference type="ARBA" id="ARBA00022036"/>
    </source>
</evidence>
<dbReference type="PROSITE" id="PS50975">
    <property type="entry name" value="ATP_GRASP"/>
    <property type="match status" value="1"/>
</dbReference>
<dbReference type="SUPFAM" id="SSF53623">
    <property type="entry name" value="MurD-like peptide ligases, catalytic domain"/>
    <property type="match status" value="1"/>
</dbReference>
<dbReference type="InterPro" id="IPR044019">
    <property type="entry name" value="Cyanophycin_syn_N"/>
</dbReference>
<dbReference type="Gene3D" id="3.40.1190.10">
    <property type="entry name" value="Mur-like, catalytic domain"/>
    <property type="match status" value="1"/>
</dbReference>
<dbReference type="PANTHER" id="PTHR23135:SF18">
    <property type="entry name" value="CYANOPHYCIN SYNTHETASE"/>
    <property type="match status" value="1"/>
</dbReference>
<evidence type="ECO:0000256" key="7">
    <source>
        <dbReference type="ARBA" id="ARBA00022598"/>
    </source>
</evidence>
<name>A0A7W8JTX4_9DEIO</name>
<evidence type="ECO:0000313" key="16">
    <source>
        <dbReference type="EMBL" id="MBB5363109.1"/>
    </source>
</evidence>
<evidence type="ECO:0000256" key="8">
    <source>
        <dbReference type="ARBA" id="ARBA00022741"/>
    </source>
</evidence>
<dbReference type="EC" id="6.3.2.29" evidence="5"/>
<dbReference type="InterPro" id="IPR036565">
    <property type="entry name" value="Mur-like_cat_sf"/>
</dbReference>
<dbReference type="Pfam" id="PF02875">
    <property type="entry name" value="Mur_ligase_C"/>
    <property type="match status" value="1"/>
</dbReference>
<dbReference type="InterPro" id="IPR013651">
    <property type="entry name" value="ATP-grasp_RimK-type"/>
</dbReference>
<dbReference type="Pfam" id="PF08245">
    <property type="entry name" value="Mur_ligase_M"/>
    <property type="match status" value="1"/>
</dbReference>
<dbReference type="NCBIfam" id="NF010623">
    <property type="entry name" value="PRK14016.1"/>
    <property type="match status" value="1"/>
</dbReference>
<organism evidence="16 17">
    <name type="scientific">Deinococcus humi</name>
    <dbReference type="NCBI Taxonomy" id="662880"/>
    <lineage>
        <taxon>Bacteria</taxon>
        <taxon>Thermotogati</taxon>
        <taxon>Deinococcota</taxon>
        <taxon>Deinococci</taxon>
        <taxon>Deinococcales</taxon>
        <taxon>Deinococcaceae</taxon>
        <taxon>Deinococcus</taxon>
    </lineage>
</organism>
<evidence type="ECO:0000256" key="11">
    <source>
        <dbReference type="ARBA" id="ARBA00048094"/>
    </source>
</evidence>
<protein>
    <recommendedName>
        <fullName evidence="6">Cyanophycin synthetase</fullName>
        <ecNumber evidence="5">6.3.2.29</ecNumber>
        <ecNumber evidence="4">6.3.2.30</ecNumber>
    </recommendedName>
    <alternativeName>
        <fullName evidence="10">Cyanophycin synthase</fullName>
    </alternativeName>
</protein>
<dbReference type="InterPro" id="IPR004101">
    <property type="entry name" value="Mur_ligase_C"/>
</dbReference>
<keyword evidence="17" id="KW-1185">Reference proteome</keyword>
<dbReference type="GO" id="GO:0005524">
    <property type="term" value="F:ATP binding"/>
    <property type="evidence" value="ECO:0007669"/>
    <property type="project" value="UniProtKB-UniRule"/>
</dbReference>
<dbReference type="SUPFAM" id="SSF56059">
    <property type="entry name" value="Glutathione synthetase ATP-binding domain-like"/>
    <property type="match status" value="1"/>
</dbReference>
<evidence type="ECO:0000256" key="5">
    <source>
        <dbReference type="ARBA" id="ARBA00013005"/>
    </source>
</evidence>
<dbReference type="Pfam" id="PF08443">
    <property type="entry name" value="RimK"/>
    <property type="match status" value="1"/>
</dbReference>
<dbReference type="Pfam" id="PF18921">
    <property type="entry name" value="Cyanophycin_syn"/>
    <property type="match status" value="1"/>
</dbReference>
<dbReference type="RefSeq" id="WP_184131365.1">
    <property type="nucleotide sequence ID" value="NZ_JACHFL010000004.1"/>
</dbReference>
<accession>A0A7W8JTX4</accession>
<reference evidence="16 17" key="1">
    <citation type="submission" date="2020-08" db="EMBL/GenBank/DDBJ databases">
        <title>Genomic Encyclopedia of Type Strains, Phase IV (KMG-IV): sequencing the most valuable type-strain genomes for metagenomic binning, comparative biology and taxonomic classification.</title>
        <authorList>
            <person name="Goeker M."/>
        </authorList>
    </citation>
    <scope>NUCLEOTIDE SEQUENCE [LARGE SCALE GENOMIC DNA]</scope>
    <source>
        <strain evidence="16 17">DSM 27939</strain>
    </source>
</reference>